<dbReference type="EMBL" id="CM026430">
    <property type="protein sequence ID" value="KAG0561875.1"/>
    <property type="molecule type" value="Genomic_DNA"/>
</dbReference>
<sequence length="98" mass="11399">MGKSGSDALMVTGPWEIFGAYKHVVLIFPMMLKVAHINVILGEDLHGNNLFHLLLASALRYFHIQLWMTTTRFHSLIKKHRVQKECRSFEQKDLEAHR</sequence>
<keyword evidence="2" id="KW-1185">Reference proteome</keyword>
<name>A0A8T0GU23_CERPU</name>
<proteinExistence type="predicted"/>
<evidence type="ECO:0000313" key="1">
    <source>
        <dbReference type="EMBL" id="KAG0561875.1"/>
    </source>
</evidence>
<protein>
    <submittedName>
        <fullName evidence="1">Uncharacterized protein</fullName>
    </submittedName>
</protein>
<dbReference type="Proteomes" id="UP000822688">
    <property type="component" value="Chromosome 9"/>
</dbReference>
<evidence type="ECO:0000313" key="2">
    <source>
        <dbReference type="Proteomes" id="UP000822688"/>
    </source>
</evidence>
<reference evidence="1" key="1">
    <citation type="submission" date="2020-06" db="EMBL/GenBank/DDBJ databases">
        <title>WGS assembly of Ceratodon purpureus strain R40.</title>
        <authorList>
            <person name="Carey S.B."/>
            <person name="Jenkins J."/>
            <person name="Shu S."/>
            <person name="Lovell J.T."/>
            <person name="Sreedasyam A."/>
            <person name="Maumus F."/>
            <person name="Tiley G.P."/>
            <person name="Fernandez-Pozo N."/>
            <person name="Barry K."/>
            <person name="Chen C."/>
            <person name="Wang M."/>
            <person name="Lipzen A."/>
            <person name="Daum C."/>
            <person name="Saski C.A."/>
            <person name="Payton A.C."/>
            <person name="Mcbreen J.C."/>
            <person name="Conrad R.E."/>
            <person name="Kollar L.M."/>
            <person name="Olsson S."/>
            <person name="Huttunen S."/>
            <person name="Landis J.B."/>
            <person name="Wickett N.J."/>
            <person name="Johnson M.G."/>
            <person name="Rensing S.A."/>
            <person name="Grimwood J."/>
            <person name="Schmutz J."/>
            <person name="Mcdaniel S.F."/>
        </authorList>
    </citation>
    <scope>NUCLEOTIDE SEQUENCE</scope>
    <source>
        <strain evidence="1">R40</strain>
    </source>
</reference>
<dbReference type="AlphaFoldDB" id="A0A8T0GU23"/>
<comment type="caution">
    <text evidence="1">The sequence shown here is derived from an EMBL/GenBank/DDBJ whole genome shotgun (WGS) entry which is preliminary data.</text>
</comment>
<gene>
    <name evidence="1" type="ORF">KC19_9G099700</name>
</gene>
<organism evidence="1 2">
    <name type="scientific">Ceratodon purpureus</name>
    <name type="common">Fire moss</name>
    <name type="synonym">Dicranum purpureum</name>
    <dbReference type="NCBI Taxonomy" id="3225"/>
    <lineage>
        <taxon>Eukaryota</taxon>
        <taxon>Viridiplantae</taxon>
        <taxon>Streptophyta</taxon>
        <taxon>Embryophyta</taxon>
        <taxon>Bryophyta</taxon>
        <taxon>Bryophytina</taxon>
        <taxon>Bryopsida</taxon>
        <taxon>Dicranidae</taxon>
        <taxon>Pseudoditrichales</taxon>
        <taxon>Ditrichaceae</taxon>
        <taxon>Ceratodon</taxon>
    </lineage>
</organism>
<accession>A0A8T0GU23</accession>